<dbReference type="EMBL" id="KV429037">
    <property type="protein sequence ID" value="KZT73203.1"/>
    <property type="molecule type" value="Genomic_DNA"/>
</dbReference>
<feature type="non-terminal residue" evidence="1">
    <location>
        <position position="67"/>
    </location>
</feature>
<gene>
    <name evidence="1" type="ORF">DAEQUDRAFT_643964</name>
</gene>
<dbReference type="STRING" id="1314783.A0A165TBV4"/>
<proteinExistence type="predicted"/>
<keyword evidence="2" id="KW-1185">Reference proteome</keyword>
<sequence length="67" mass="7409">CTICLGWHLYVDIAKCRATTMWDGAPVLCKRNSSGQIVNRDGEVICLDFQRPSGCSSNSPKHLHQCS</sequence>
<protein>
    <submittedName>
        <fullName evidence="1">Uncharacterized protein</fullName>
    </submittedName>
</protein>
<feature type="non-terminal residue" evidence="1">
    <location>
        <position position="1"/>
    </location>
</feature>
<evidence type="ECO:0000313" key="1">
    <source>
        <dbReference type="EMBL" id="KZT73203.1"/>
    </source>
</evidence>
<dbReference type="Proteomes" id="UP000076727">
    <property type="component" value="Unassembled WGS sequence"/>
</dbReference>
<dbReference type="OrthoDB" id="2158839at2759"/>
<reference evidence="1 2" key="1">
    <citation type="journal article" date="2016" name="Mol. Biol. Evol.">
        <title>Comparative Genomics of Early-Diverging Mushroom-Forming Fungi Provides Insights into the Origins of Lignocellulose Decay Capabilities.</title>
        <authorList>
            <person name="Nagy L.G."/>
            <person name="Riley R."/>
            <person name="Tritt A."/>
            <person name="Adam C."/>
            <person name="Daum C."/>
            <person name="Floudas D."/>
            <person name="Sun H."/>
            <person name="Yadav J.S."/>
            <person name="Pangilinan J."/>
            <person name="Larsson K.H."/>
            <person name="Matsuura K."/>
            <person name="Barry K."/>
            <person name="Labutti K."/>
            <person name="Kuo R."/>
            <person name="Ohm R.A."/>
            <person name="Bhattacharya S.S."/>
            <person name="Shirouzu T."/>
            <person name="Yoshinaga Y."/>
            <person name="Martin F.M."/>
            <person name="Grigoriev I.V."/>
            <person name="Hibbett D.S."/>
        </authorList>
    </citation>
    <scope>NUCLEOTIDE SEQUENCE [LARGE SCALE GENOMIC DNA]</scope>
    <source>
        <strain evidence="1 2">L-15889</strain>
    </source>
</reference>
<dbReference type="AlphaFoldDB" id="A0A165TBV4"/>
<accession>A0A165TBV4</accession>
<name>A0A165TBV4_9APHY</name>
<evidence type="ECO:0000313" key="2">
    <source>
        <dbReference type="Proteomes" id="UP000076727"/>
    </source>
</evidence>
<organism evidence="1 2">
    <name type="scientific">Daedalea quercina L-15889</name>
    <dbReference type="NCBI Taxonomy" id="1314783"/>
    <lineage>
        <taxon>Eukaryota</taxon>
        <taxon>Fungi</taxon>
        <taxon>Dikarya</taxon>
        <taxon>Basidiomycota</taxon>
        <taxon>Agaricomycotina</taxon>
        <taxon>Agaricomycetes</taxon>
        <taxon>Polyporales</taxon>
        <taxon>Fomitopsis</taxon>
    </lineage>
</organism>